<dbReference type="PANTHER" id="PTHR43039">
    <property type="entry name" value="ESTERASE-RELATED"/>
    <property type="match status" value="1"/>
</dbReference>
<dbReference type="OrthoDB" id="9780932at2"/>
<dbReference type="Pfam" id="PF12697">
    <property type="entry name" value="Abhydrolase_6"/>
    <property type="match status" value="1"/>
</dbReference>
<dbReference type="RefSeq" id="WP_076421474.1">
    <property type="nucleotide sequence ID" value="NZ_FTNM01000001.1"/>
</dbReference>
<evidence type="ECO:0000313" key="3">
    <source>
        <dbReference type="EMBL" id="SIQ61049.1"/>
    </source>
</evidence>
<evidence type="ECO:0000256" key="1">
    <source>
        <dbReference type="ARBA" id="ARBA00008645"/>
    </source>
</evidence>
<gene>
    <name evidence="3" type="ORF">SAMN05421545_0700</name>
</gene>
<dbReference type="InterPro" id="IPR029058">
    <property type="entry name" value="AB_hydrolase_fold"/>
</dbReference>
<organism evidence="3 4">
    <name type="scientific">Pontibacter lucknowensis</name>
    <dbReference type="NCBI Taxonomy" id="1077936"/>
    <lineage>
        <taxon>Bacteria</taxon>
        <taxon>Pseudomonadati</taxon>
        <taxon>Bacteroidota</taxon>
        <taxon>Cytophagia</taxon>
        <taxon>Cytophagales</taxon>
        <taxon>Hymenobacteraceae</taxon>
        <taxon>Pontibacter</taxon>
    </lineage>
</organism>
<sequence>MDVVKRNNIHTFGKGDQPLMFGHGFGCDQNMWRFVTPAFQQHYKIVLFDHVGAGNSDLSAYDTGKYDSLNGYAADILEMCDALELEDVIFVGHSVSAMMGVLSAIRAPALFSKLILIGPSPCYINDENYVGGFDRADVLSMLAYMEHDYPLWADTFAPLIMGNPDKPSLGEELAQSFCNTDPDIARHFAQVTFLSDNRPDLPKLQTDALIMQCAEDIIAPAEVGTYLHKAIRNSTLVQMKATGHCPNLSAPIETIAIMEDYLKV</sequence>
<dbReference type="Proteomes" id="UP000185924">
    <property type="component" value="Unassembled WGS sequence"/>
</dbReference>
<reference evidence="4" key="1">
    <citation type="submission" date="2017-01" db="EMBL/GenBank/DDBJ databases">
        <authorList>
            <person name="Varghese N."/>
            <person name="Submissions S."/>
        </authorList>
    </citation>
    <scope>NUCLEOTIDE SEQUENCE [LARGE SCALE GENOMIC DNA]</scope>
    <source>
        <strain evidence="4">DM9</strain>
    </source>
</reference>
<dbReference type="SUPFAM" id="SSF53474">
    <property type="entry name" value="alpha/beta-Hydrolases"/>
    <property type="match status" value="1"/>
</dbReference>
<keyword evidence="4" id="KW-1185">Reference proteome</keyword>
<accession>A0A1N6U674</accession>
<comment type="similarity">
    <text evidence="1">Belongs to the AB hydrolase superfamily.</text>
</comment>
<proteinExistence type="inferred from homology"/>
<protein>
    <submittedName>
        <fullName evidence="3">Sigma-B regulation protein RsbQ</fullName>
    </submittedName>
</protein>
<feature type="domain" description="AB hydrolase-1" evidence="2">
    <location>
        <begin position="21"/>
        <end position="255"/>
    </location>
</feature>
<dbReference type="Gene3D" id="3.40.50.1820">
    <property type="entry name" value="alpha/beta hydrolase"/>
    <property type="match status" value="1"/>
</dbReference>
<name>A0A1N6U674_9BACT</name>
<dbReference type="STRING" id="1077936.SAMN05421545_0700"/>
<dbReference type="InterPro" id="IPR000073">
    <property type="entry name" value="AB_hydrolase_1"/>
</dbReference>
<evidence type="ECO:0000313" key="4">
    <source>
        <dbReference type="Proteomes" id="UP000185924"/>
    </source>
</evidence>
<dbReference type="EMBL" id="FTNM01000001">
    <property type="protein sequence ID" value="SIQ61049.1"/>
    <property type="molecule type" value="Genomic_DNA"/>
</dbReference>
<dbReference type="AlphaFoldDB" id="A0A1N6U674"/>
<evidence type="ECO:0000259" key="2">
    <source>
        <dbReference type="Pfam" id="PF12697"/>
    </source>
</evidence>